<accession>A0A9D1S5R8</accession>
<dbReference type="InterPro" id="IPR050109">
    <property type="entry name" value="HTH-type_TetR-like_transc_reg"/>
</dbReference>
<evidence type="ECO:0000259" key="5">
    <source>
        <dbReference type="PROSITE" id="PS50977"/>
    </source>
</evidence>
<comment type="caution">
    <text evidence="6">The sequence shown here is derived from an EMBL/GenBank/DDBJ whole genome shotgun (WGS) entry which is preliminary data.</text>
</comment>
<dbReference type="AlphaFoldDB" id="A0A9D1S5R8"/>
<dbReference type="PANTHER" id="PTHR30055:SF234">
    <property type="entry name" value="HTH-TYPE TRANSCRIPTIONAL REGULATOR BETI"/>
    <property type="match status" value="1"/>
</dbReference>
<dbReference type="EMBL" id="DVNK01000056">
    <property type="protein sequence ID" value="HIU47453.1"/>
    <property type="molecule type" value="Genomic_DNA"/>
</dbReference>
<evidence type="ECO:0000313" key="7">
    <source>
        <dbReference type="Proteomes" id="UP000824123"/>
    </source>
</evidence>
<feature type="domain" description="HTH tetR-type" evidence="5">
    <location>
        <begin position="5"/>
        <end position="65"/>
    </location>
</feature>
<reference evidence="6" key="1">
    <citation type="submission" date="2020-10" db="EMBL/GenBank/DDBJ databases">
        <authorList>
            <person name="Gilroy R."/>
        </authorList>
    </citation>
    <scope>NUCLEOTIDE SEQUENCE</scope>
    <source>
        <strain evidence="6">ChiSxjej2B14-8506</strain>
    </source>
</reference>
<dbReference type="InterPro" id="IPR001647">
    <property type="entry name" value="HTH_TetR"/>
</dbReference>
<sequence>MRKGDQSRRELTARATAMFDERGYESVSMRDIAQSLNWPKSLIYYYCTGKAQLAQVAAHECAEAVLSDARARVEACPSDSRAQLEAALSCAGFWRGDALAAARELHTRYSPGNLAWRACLRAQLAPALGALCNDIVARGVQAYELYTPFPGQMGQVAVGLTSDLADALAQLICATHDEAELLERADALLRAHRCALERLVEAPFGTLRLVELEYVRDAARAYEFKR</sequence>
<dbReference type="PROSITE" id="PS50977">
    <property type="entry name" value="HTH_TETR_2"/>
    <property type="match status" value="1"/>
</dbReference>
<reference evidence="6" key="2">
    <citation type="journal article" date="2021" name="PeerJ">
        <title>Extensive microbial diversity within the chicken gut microbiome revealed by metagenomics and culture.</title>
        <authorList>
            <person name="Gilroy R."/>
            <person name="Ravi A."/>
            <person name="Getino M."/>
            <person name="Pursley I."/>
            <person name="Horton D.L."/>
            <person name="Alikhan N.F."/>
            <person name="Baker D."/>
            <person name="Gharbi K."/>
            <person name="Hall N."/>
            <person name="Watson M."/>
            <person name="Adriaenssens E.M."/>
            <person name="Foster-Nyarko E."/>
            <person name="Jarju S."/>
            <person name="Secka A."/>
            <person name="Antonio M."/>
            <person name="Oren A."/>
            <person name="Chaudhuri R.R."/>
            <person name="La Ragione R."/>
            <person name="Hildebrand F."/>
            <person name="Pallen M.J."/>
        </authorList>
    </citation>
    <scope>NUCLEOTIDE SEQUENCE</scope>
    <source>
        <strain evidence="6">ChiSxjej2B14-8506</strain>
    </source>
</reference>
<dbReference type="Gene3D" id="1.10.357.10">
    <property type="entry name" value="Tetracycline Repressor, domain 2"/>
    <property type="match status" value="1"/>
</dbReference>
<dbReference type="GO" id="GO:0000976">
    <property type="term" value="F:transcription cis-regulatory region binding"/>
    <property type="evidence" value="ECO:0007669"/>
    <property type="project" value="TreeGrafter"/>
</dbReference>
<protein>
    <submittedName>
        <fullName evidence="6">TetR/AcrR family transcriptional regulator</fullName>
    </submittedName>
</protein>
<dbReference type="GO" id="GO:0003700">
    <property type="term" value="F:DNA-binding transcription factor activity"/>
    <property type="evidence" value="ECO:0007669"/>
    <property type="project" value="TreeGrafter"/>
</dbReference>
<feature type="DNA-binding region" description="H-T-H motif" evidence="4">
    <location>
        <begin position="28"/>
        <end position="47"/>
    </location>
</feature>
<evidence type="ECO:0000256" key="4">
    <source>
        <dbReference type="PROSITE-ProRule" id="PRU00335"/>
    </source>
</evidence>
<dbReference type="PANTHER" id="PTHR30055">
    <property type="entry name" value="HTH-TYPE TRANSCRIPTIONAL REGULATOR RUTR"/>
    <property type="match status" value="1"/>
</dbReference>
<evidence type="ECO:0000256" key="3">
    <source>
        <dbReference type="ARBA" id="ARBA00023163"/>
    </source>
</evidence>
<name>A0A9D1S5R8_9FIRM</name>
<proteinExistence type="predicted"/>
<keyword evidence="3" id="KW-0804">Transcription</keyword>
<evidence type="ECO:0000256" key="1">
    <source>
        <dbReference type="ARBA" id="ARBA00023015"/>
    </source>
</evidence>
<dbReference type="SUPFAM" id="SSF46689">
    <property type="entry name" value="Homeodomain-like"/>
    <property type="match status" value="1"/>
</dbReference>
<gene>
    <name evidence="6" type="ORF">IAC59_09400</name>
</gene>
<dbReference type="Proteomes" id="UP000824123">
    <property type="component" value="Unassembled WGS sequence"/>
</dbReference>
<evidence type="ECO:0000256" key="2">
    <source>
        <dbReference type="ARBA" id="ARBA00023125"/>
    </source>
</evidence>
<dbReference type="Pfam" id="PF00440">
    <property type="entry name" value="TetR_N"/>
    <property type="match status" value="1"/>
</dbReference>
<keyword evidence="1" id="KW-0805">Transcription regulation</keyword>
<evidence type="ECO:0000313" key="6">
    <source>
        <dbReference type="EMBL" id="HIU47453.1"/>
    </source>
</evidence>
<keyword evidence="2 4" id="KW-0238">DNA-binding</keyword>
<dbReference type="InterPro" id="IPR009057">
    <property type="entry name" value="Homeodomain-like_sf"/>
</dbReference>
<organism evidence="6 7">
    <name type="scientific">Candidatus Fimadaptatus faecigallinarum</name>
    <dbReference type="NCBI Taxonomy" id="2840814"/>
    <lineage>
        <taxon>Bacteria</taxon>
        <taxon>Bacillati</taxon>
        <taxon>Bacillota</taxon>
        <taxon>Clostridia</taxon>
        <taxon>Eubacteriales</taxon>
        <taxon>Candidatus Fimadaptatus</taxon>
    </lineage>
</organism>